<dbReference type="PANTHER" id="PTHR43649:SF12">
    <property type="entry name" value="DIACETYLCHITOBIOSE BINDING PROTEIN DASA"/>
    <property type="match status" value="1"/>
</dbReference>
<accession>A0ABW2F7X7</accession>
<protein>
    <submittedName>
        <fullName evidence="3">ABC transporter substrate-binding protein</fullName>
    </submittedName>
</protein>
<dbReference type="SUPFAM" id="SSF53850">
    <property type="entry name" value="Periplasmic binding protein-like II"/>
    <property type="match status" value="1"/>
</dbReference>
<evidence type="ECO:0000256" key="2">
    <source>
        <dbReference type="SAM" id="SignalP"/>
    </source>
</evidence>
<dbReference type="Proteomes" id="UP001596378">
    <property type="component" value="Unassembled WGS sequence"/>
</dbReference>
<evidence type="ECO:0000256" key="1">
    <source>
        <dbReference type="SAM" id="MobiDB-lite"/>
    </source>
</evidence>
<dbReference type="InterPro" id="IPR006059">
    <property type="entry name" value="SBP"/>
</dbReference>
<sequence>MKFRKLAAAAGSVLLVSGLLAACGSGGSGTANSGTTNSEASKPAASSEGAKETVKENVTLRFSWWGGDSRHKATLEALDKYMELHPNVKVEAEYGGFDGYEQKLKTQLAGQTAPDLIQVDQPWLYDLSAQGEMFADLSGMGDRIDTSTFDAKFLADYSTIDGKLLGLPTGLNGTIMFYNKDLFGKYGIPEDVRFDWDNLLTYGEKVYAESGGEDYLLNIAPEWVAELARIYITQKTGSQFIGEDYALGFDAVLAEEAYAYIQKLLDAHVIQPFSESSLYINKEETNPKWLQGHLGMTISYPSVIPAASNGVAFEVGVLPIVIAKDAKNTASEVRPSQIYAIARSSQHPEEAAELMNWLLNDPEAAALLGDARGTPASSAAVEALKAAGKLDPLIAEGTEIAVEQSGGPVNGIVRNAELATIRTDLVEQLGYGKLTAAEAAEQTVAKLGKKLEELKASQ</sequence>
<feature type="signal peptide" evidence="2">
    <location>
        <begin position="1"/>
        <end position="21"/>
    </location>
</feature>
<dbReference type="EMBL" id="JBHTAI010000003">
    <property type="protein sequence ID" value="MFC7148189.1"/>
    <property type="molecule type" value="Genomic_DNA"/>
</dbReference>
<dbReference type="PANTHER" id="PTHR43649">
    <property type="entry name" value="ARABINOSE-BINDING PROTEIN-RELATED"/>
    <property type="match status" value="1"/>
</dbReference>
<dbReference type="InterPro" id="IPR050490">
    <property type="entry name" value="Bact_solute-bd_prot1"/>
</dbReference>
<feature type="region of interest" description="Disordered" evidence="1">
    <location>
        <begin position="27"/>
        <end position="52"/>
    </location>
</feature>
<keyword evidence="4" id="KW-1185">Reference proteome</keyword>
<organism evidence="3 4">
    <name type="scientific">Cohnella cellulosilytica</name>
    <dbReference type="NCBI Taxonomy" id="986710"/>
    <lineage>
        <taxon>Bacteria</taxon>
        <taxon>Bacillati</taxon>
        <taxon>Bacillota</taxon>
        <taxon>Bacilli</taxon>
        <taxon>Bacillales</taxon>
        <taxon>Paenibacillaceae</taxon>
        <taxon>Cohnella</taxon>
    </lineage>
</organism>
<name>A0ABW2F7X7_9BACL</name>
<gene>
    <name evidence="3" type="ORF">ACFQMJ_06520</name>
</gene>
<dbReference type="RefSeq" id="WP_378048815.1">
    <property type="nucleotide sequence ID" value="NZ_JBHMDN010000018.1"/>
</dbReference>
<feature type="chain" id="PRO_5045378697" evidence="2">
    <location>
        <begin position="22"/>
        <end position="458"/>
    </location>
</feature>
<dbReference type="Pfam" id="PF01547">
    <property type="entry name" value="SBP_bac_1"/>
    <property type="match status" value="1"/>
</dbReference>
<evidence type="ECO:0000313" key="4">
    <source>
        <dbReference type="Proteomes" id="UP001596378"/>
    </source>
</evidence>
<keyword evidence="2" id="KW-0732">Signal</keyword>
<dbReference type="Gene3D" id="3.40.190.10">
    <property type="entry name" value="Periplasmic binding protein-like II"/>
    <property type="match status" value="2"/>
</dbReference>
<dbReference type="PROSITE" id="PS51257">
    <property type="entry name" value="PROKAR_LIPOPROTEIN"/>
    <property type="match status" value="1"/>
</dbReference>
<proteinExistence type="predicted"/>
<evidence type="ECO:0000313" key="3">
    <source>
        <dbReference type="EMBL" id="MFC7148189.1"/>
    </source>
</evidence>
<comment type="caution">
    <text evidence="3">The sequence shown here is derived from an EMBL/GenBank/DDBJ whole genome shotgun (WGS) entry which is preliminary data.</text>
</comment>
<reference evidence="4" key="1">
    <citation type="journal article" date="2019" name="Int. J. Syst. Evol. Microbiol.">
        <title>The Global Catalogue of Microorganisms (GCM) 10K type strain sequencing project: providing services to taxonomists for standard genome sequencing and annotation.</title>
        <authorList>
            <consortium name="The Broad Institute Genomics Platform"/>
            <consortium name="The Broad Institute Genome Sequencing Center for Infectious Disease"/>
            <person name="Wu L."/>
            <person name="Ma J."/>
        </authorList>
    </citation>
    <scope>NUCLEOTIDE SEQUENCE [LARGE SCALE GENOMIC DNA]</scope>
    <source>
        <strain evidence="4">KCTC 12907</strain>
    </source>
</reference>